<keyword evidence="1" id="KW-1133">Transmembrane helix</keyword>
<evidence type="ECO:0000313" key="4">
    <source>
        <dbReference type="Proteomes" id="UP001177023"/>
    </source>
</evidence>
<dbReference type="EMBL" id="CATQJA010002652">
    <property type="protein sequence ID" value="CAJ0577894.1"/>
    <property type="molecule type" value="Genomic_DNA"/>
</dbReference>
<evidence type="ECO:0000259" key="2">
    <source>
        <dbReference type="PROSITE" id="PS50055"/>
    </source>
</evidence>
<evidence type="ECO:0000313" key="3">
    <source>
        <dbReference type="EMBL" id="CAJ0577894.1"/>
    </source>
</evidence>
<keyword evidence="1" id="KW-0812">Transmembrane</keyword>
<name>A0AA36G3A3_9BILA</name>
<dbReference type="SUPFAM" id="SSF52799">
    <property type="entry name" value="(Phosphotyrosine protein) phosphatases II"/>
    <property type="match status" value="1"/>
</dbReference>
<evidence type="ECO:0000256" key="1">
    <source>
        <dbReference type="SAM" id="Phobius"/>
    </source>
</evidence>
<feature type="transmembrane region" description="Helical" evidence="1">
    <location>
        <begin position="270"/>
        <end position="295"/>
    </location>
</feature>
<dbReference type="PROSITE" id="PS50055">
    <property type="entry name" value="TYR_PHOSPHATASE_PTP"/>
    <property type="match status" value="1"/>
</dbReference>
<dbReference type="GO" id="GO:0004725">
    <property type="term" value="F:protein tyrosine phosphatase activity"/>
    <property type="evidence" value="ECO:0007669"/>
    <property type="project" value="InterPro"/>
</dbReference>
<dbReference type="PANTHER" id="PTHR23219:SF13">
    <property type="entry name" value="TYROSINE-PROTEIN PHOSPHATASE DOMAIN-CONTAINING PROTEIN"/>
    <property type="match status" value="1"/>
</dbReference>
<dbReference type="Proteomes" id="UP001177023">
    <property type="component" value="Unassembled WGS sequence"/>
</dbReference>
<protein>
    <recommendedName>
        <fullName evidence="2">Tyrosine-protein phosphatase domain-containing protein</fullName>
    </recommendedName>
</protein>
<proteinExistence type="predicted"/>
<feature type="domain" description="Tyrosine-protein phosphatase" evidence="2">
    <location>
        <begin position="345"/>
        <end position="622"/>
    </location>
</feature>
<reference evidence="3" key="1">
    <citation type="submission" date="2023-06" db="EMBL/GenBank/DDBJ databases">
        <authorList>
            <person name="Delattre M."/>
        </authorList>
    </citation>
    <scope>NUCLEOTIDE SEQUENCE</scope>
    <source>
        <strain evidence="3">AF72</strain>
    </source>
</reference>
<sequence>MVRNGECPMEKLSSDPYDFIKLEYSTAYFMQCDDSWILPSTAGESGCIPSLHVAGGLAPDDPEVFPGEVKDLDYNRIKDKFCRVGVPATGDCILPPLSGFKLPKRLEDAGFKEAMVTPCSYKQRGEKIEKDCVLLDLMMDGKVVIADRNGHGPYATLQSRNDSLTMTWKVDNQYPYSFPRCIDLSNQVGLPENHFDTAVSDSFLNCAKNPYYARAKVWQITIDSVEPFNCNTDKELRRLLCRSTNPNLTSAASTPKPPARSPILGYISWFEWWTCGCFFLVGFLGPLLGFVYIAVRLRSIPMPALDAKAKWKLPSKKALAAIDKFVKEAATKCVDLDFPLLPPDNECKEFIAHKDQNRNQLARIKDKFLYKIDGCPDLYIAATKGFRLKGCDVEWMTTQAPLSHTCETFWLMIESLIKKHGGAPVPIISLDAFDPVLEGDAWYPDVHKKAAVVVEGDTNCRFLLFGKMKPTAVEMERVATVRNIHIANLRAEGYPAKGLGDLTNVYLICKHHMAKDAEYRAGEVNGVDPLNGVYLQNLLLCRAYLETMRYADSDGVDFYLLQSSTGAGPAAIYIAVYVTIERLRKGIETTVGEVINELAEYLPTAISNKEEQFTVYACVLLFFQAHLKARHGKEIQRFLDRLMGGPRF</sequence>
<organism evidence="3 4">
    <name type="scientific">Mesorhabditis spiculigera</name>
    <dbReference type="NCBI Taxonomy" id="96644"/>
    <lineage>
        <taxon>Eukaryota</taxon>
        <taxon>Metazoa</taxon>
        <taxon>Ecdysozoa</taxon>
        <taxon>Nematoda</taxon>
        <taxon>Chromadorea</taxon>
        <taxon>Rhabditida</taxon>
        <taxon>Rhabditina</taxon>
        <taxon>Rhabditomorpha</taxon>
        <taxon>Rhabditoidea</taxon>
        <taxon>Rhabditidae</taxon>
        <taxon>Mesorhabditinae</taxon>
        <taxon>Mesorhabditis</taxon>
    </lineage>
</organism>
<comment type="caution">
    <text evidence="3">The sequence shown here is derived from an EMBL/GenBank/DDBJ whole genome shotgun (WGS) entry which is preliminary data.</text>
</comment>
<gene>
    <name evidence="3" type="ORF">MSPICULIGERA_LOCUS16158</name>
</gene>
<dbReference type="InterPro" id="IPR000242">
    <property type="entry name" value="PTP_cat"/>
</dbReference>
<keyword evidence="4" id="KW-1185">Reference proteome</keyword>
<keyword evidence="1" id="KW-0472">Membrane</keyword>
<accession>A0AA36G3A3</accession>
<dbReference type="InterPro" id="IPR029021">
    <property type="entry name" value="Prot-tyrosine_phosphatase-like"/>
</dbReference>
<dbReference type="AlphaFoldDB" id="A0AA36G3A3"/>
<feature type="non-terminal residue" evidence="3">
    <location>
        <position position="648"/>
    </location>
</feature>
<dbReference type="PANTHER" id="PTHR23219">
    <property type="entry name" value="TYROSINE-PROTEIN PHOSPHATASE C15H7.3-RELATED"/>
    <property type="match status" value="1"/>
</dbReference>